<evidence type="ECO:0000313" key="10">
    <source>
        <dbReference type="EMBL" id="QWW22925.1"/>
    </source>
</evidence>
<dbReference type="PROSITE" id="PS50020">
    <property type="entry name" value="WW_DOMAIN_2"/>
    <property type="match status" value="1"/>
</dbReference>
<comment type="catalytic activity">
    <reaction evidence="1">
        <text>[protein]-peptidylproline (omega=180) = [protein]-peptidylproline (omega=0)</text>
        <dbReference type="Rhea" id="RHEA:16237"/>
        <dbReference type="Rhea" id="RHEA-COMP:10747"/>
        <dbReference type="Rhea" id="RHEA-COMP:10748"/>
        <dbReference type="ChEBI" id="CHEBI:83833"/>
        <dbReference type="ChEBI" id="CHEBI:83834"/>
        <dbReference type="EC" id="5.2.1.8"/>
    </reaction>
</comment>
<feature type="compositionally biased region" description="Acidic residues" evidence="6">
    <location>
        <begin position="15"/>
        <end position="25"/>
    </location>
</feature>
<dbReference type="SUPFAM" id="SSF54534">
    <property type="entry name" value="FKBP-like"/>
    <property type="match status" value="1"/>
</dbReference>
<dbReference type="Gene3D" id="3.40.250.10">
    <property type="entry name" value="Rhodanese-like domain"/>
    <property type="match status" value="1"/>
</dbReference>
<dbReference type="PANTHER" id="PTHR10657">
    <property type="entry name" value="PEPTIDYL-PROLYL CIS-TRANS ISOMERASE"/>
    <property type="match status" value="1"/>
</dbReference>
<dbReference type="GO" id="GO:0005829">
    <property type="term" value="C:cytosol"/>
    <property type="evidence" value="ECO:0007669"/>
    <property type="project" value="TreeGrafter"/>
</dbReference>
<protein>
    <recommendedName>
        <fullName evidence="2">peptidylprolyl isomerase</fullName>
        <ecNumber evidence="2">5.2.1.8</ecNumber>
    </recommendedName>
</protein>
<dbReference type="Proteomes" id="UP000825438">
    <property type="component" value="Chromosome II"/>
</dbReference>
<keyword evidence="4 5" id="KW-0413">Isomerase</keyword>
<dbReference type="EC" id="5.2.1.8" evidence="2"/>
<dbReference type="InterPro" id="IPR001202">
    <property type="entry name" value="WW_dom"/>
</dbReference>
<dbReference type="Pfam" id="PF00397">
    <property type="entry name" value="WW"/>
    <property type="match status" value="1"/>
</dbReference>
<feature type="domain" description="Rhodanese" evidence="9">
    <location>
        <begin position="250"/>
        <end position="353"/>
    </location>
</feature>
<dbReference type="PANTHER" id="PTHR10657:SF4">
    <property type="entry name" value="PEPTIDYL-PROLYL CIS-TRANS ISOMERASE-RELATED"/>
    <property type="match status" value="1"/>
</dbReference>
<reference evidence="10" key="1">
    <citation type="submission" date="2021-06" db="EMBL/GenBank/DDBJ databases">
        <title>Candida auris outbreak in lebanese hospital.</title>
        <authorList>
            <person name="Finianos M."/>
        </authorList>
    </citation>
    <scope>NUCLEOTIDE SEQUENCE</scope>
    <source>
        <strain evidence="10">CA7LBN</strain>
    </source>
</reference>
<organism evidence="10">
    <name type="scientific">Candidozyma auris</name>
    <name type="common">Yeast</name>
    <name type="synonym">Candida auris</name>
    <dbReference type="NCBI Taxonomy" id="498019"/>
    <lineage>
        <taxon>Eukaryota</taxon>
        <taxon>Fungi</taxon>
        <taxon>Dikarya</taxon>
        <taxon>Ascomycota</taxon>
        <taxon>Saccharomycotina</taxon>
        <taxon>Pichiomycetes</taxon>
        <taxon>Metschnikowiaceae</taxon>
        <taxon>Candidozyma</taxon>
    </lineage>
</organism>
<evidence type="ECO:0000256" key="2">
    <source>
        <dbReference type="ARBA" id="ARBA00013194"/>
    </source>
</evidence>
<dbReference type="Pfam" id="PF00639">
    <property type="entry name" value="Rotamase"/>
    <property type="match status" value="1"/>
</dbReference>
<dbReference type="InterPro" id="IPR036873">
    <property type="entry name" value="Rhodanese-like_dom_sf"/>
</dbReference>
<dbReference type="InterPro" id="IPR000297">
    <property type="entry name" value="PPIase_PpiC"/>
</dbReference>
<sequence length="358" mass="39959">MVVGLLESDVHGDIAEEDSTGYEDPDDMKWDSHRDFIVSAFCPVYNTALQKTVEGSHNSTNLSSNSTTLVSKTHNEPYYYNQATKESSWEPPYGTDSDKLNAYVAKFRANGNKPLVNDDGKIRASHLLVKNETSRKPKSWKSPDGITRTRDEAISIMKEHQRRILNGEVKLSDLAQTESDCSSHTNGGDLGFFGKGQMQPAFEQAAFALNVGEYSDIIETDIPDWLEKYSGPKNEPSRTSREEVFKLLQEGDETLILDLRNDREPGYITHSIHIPATEIGGYEEIKEKVLVPIAQQFPKTRLIVVHCNSSGRRASKVGGWLEDYSREHNTAVKVTILHEGIKGWLAAGAPFDSLVTKV</sequence>
<dbReference type="GO" id="GO:0005634">
    <property type="term" value="C:nucleus"/>
    <property type="evidence" value="ECO:0007669"/>
    <property type="project" value="TreeGrafter"/>
</dbReference>
<evidence type="ECO:0000256" key="4">
    <source>
        <dbReference type="ARBA" id="ARBA00023235"/>
    </source>
</evidence>
<dbReference type="SMART" id="SM00450">
    <property type="entry name" value="RHOD"/>
    <property type="match status" value="1"/>
</dbReference>
<dbReference type="EMBL" id="CP076750">
    <property type="protein sequence ID" value="QWW22925.1"/>
    <property type="molecule type" value="Genomic_DNA"/>
</dbReference>
<evidence type="ECO:0000259" key="7">
    <source>
        <dbReference type="PROSITE" id="PS50020"/>
    </source>
</evidence>
<evidence type="ECO:0000256" key="1">
    <source>
        <dbReference type="ARBA" id="ARBA00000971"/>
    </source>
</evidence>
<evidence type="ECO:0000256" key="6">
    <source>
        <dbReference type="SAM" id="MobiDB-lite"/>
    </source>
</evidence>
<dbReference type="Gene3D" id="3.10.50.40">
    <property type="match status" value="1"/>
</dbReference>
<dbReference type="PROSITE" id="PS50206">
    <property type="entry name" value="RHODANESE_3"/>
    <property type="match status" value="1"/>
</dbReference>
<dbReference type="GO" id="GO:0003755">
    <property type="term" value="F:peptidyl-prolyl cis-trans isomerase activity"/>
    <property type="evidence" value="ECO:0007669"/>
    <property type="project" value="UniProtKB-KW"/>
</dbReference>
<dbReference type="Gene3D" id="2.20.70.10">
    <property type="match status" value="1"/>
</dbReference>
<evidence type="ECO:0000259" key="9">
    <source>
        <dbReference type="PROSITE" id="PS50206"/>
    </source>
</evidence>
<evidence type="ECO:0000259" key="8">
    <source>
        <dbReference type="PROSITE" id="PS50198"/>
    </source>
</evidence>
<keyword evidence="3 5" id="KW-0697">Rotamase</keyword>
<dbReference type="AlphaFoldDB" id="A0A8F2W058"/>
<dbReference type="FunFam" id="3.10.50.40:FF:000010">
    <property type="entry name" value="Peptidyl-prolyl cis-trans isomerase Pin1"/>
    <property type="match status" value="1"/>
</dbReference>
<evidence type="ECO:0000256" key="3">
    <source>
        <dbReference type="ARBA" id="ARBA00023110"/>
    </source>
</evidence>
<dbReference type="InterPro" id="IPR051370">
    <property type="entry name" value="PPIase_Pin1"/>
</dbReference>
<dbReference type="InterPro" id="IPR046357">
    <property type="entry name" value="PPIase_dom_sf"/>
</dbReference>
<feature type="domain" description="WW" evidence="7">
    <location>
        <begin position="77"/>
        <end position="94"/>
    </location>
</feature>
<dbReference type="PROSITE" id="PS50198">
    <property type="entry name" value="PPIC_PPIASE_2"/>
    <property type="match status" value="1"/>
</dbReference>
<name>A0A8F2W058_CANAR</name>
<dbReference type="Pfam" id="PF00581">
    <property type="entry name" value="Rhodanese"/>
    <property type="match status" value="1"/>
</dbReference>
<dbReference type="SUPFAM" id="SSF52821">
    <property type="entry name" value="Rhodanese/Cell cycle control phosphatase"/>
    <property type="match status" value="1"/>
</dbReference>
<dbReference type="CDD" id="cd00201">
    <property type="entry name" value="WW"/>
    <property type="match status" value="1"/>
</dbReference>
<accession>A0A8F2W058</accession>
<feature type="domain" description="PpiC" evidence="8">
    <location>
        <begin position="119"/>
        <end position="221"/>
    </location>
</feature>
<feature type="region of interest" description="Disordered" evidence="6">
    <location>
        <begin position="1"/>
        <end position="25"/>
    </location>
</feature>
<evidence type="ECO:0000256" key="5">
    <source>
        <dbReference type="PROSITE-ProRule" id="PRU00278"/>
    </source>
</evidence>
<proteinExistence type="predicted"/>
<gene>
    <name evidence="10" type="ORF">CA7LBN_001726</name>
</gene>
<dbReference type="InterPro" id="IPR001763">
    <property type="entry name" value="Rhodanese-like_dom"/>
</dbReference>